<dbReference type="GeneID" id="55660987"/>
<keyword evidence="2" id="KW-1185">Reference proteome</keyword>
<evidence type="ECO:0008006" key="3">
    <source>
        <dbReference type="Google" id="ProtNLM"/>
    </source>
</evidence>
<dbReference type="SUPFAM" id="SSF53474">
    <property type="entry name" value="alpha/beta-Hydrolases"/>
    <property type="match status" value="1"/>
</dbReference>
<protein>
    <recommendedName>
        <fullName evidence="3">AB hydrolase-1 domain-containing protein</fullName>
    </recommendedName>
</protein>
<name>A0A2R4TD83_9ACTN</name>
<proteinExistence type="predicted"/>
<accession>A0A2R4TD83</accession>
<reference evidence="1 2" key="1">
    <citation type="submission" date="2018-01" db="EMBL/GenBank/DDBJ databases">
        <title>Complete genome sequence of Streptomyces lunaelactis MM109T, a Ferroverdin A producer isolated from cave moonmilk deposits.</title>
        <authorList>
            <person name="Naome A."/>
            <person name="Martinet L."/>
            <person name="Maciejewska M."/>
            <person name="Anderssen S."/>
            <person name="Adam D."/>
            <person name="Tenconi E."/>
            <person name="Deflandre B."/>
            <person name="Arguelles-Arias A."/>
            <person name="Calusinska M."/>
            <person name="Copieters W."/>
            <person name="Karim L."/>
            <person name="Hanikenne M."/>
            <person name="Baurain D."/>
            <person name="van Wezel G."/>
            <person name="Smargiasso N."/>
            <person name="de Pauw E."/>
            <person name="Delfosse P."/>
            <person name="Rigali S."/>
        </authorList>
    </citation>
    <scope>NUCLEOTIDE SEQUENCE [LARGE SCALE GENOMIC DNA]</scope>
    <source>
        <strain evidence="1 2">MM109</strain>
    </source>
</reference>
<dbReference type="AlphaFoldDB" id="A0A2R4TD83"/>
<dbReference type="OrthoDB" id="27092at2"/>
<dbReference type="Gene3D" id="3.40.50.1820">
    <property type="entry name" value="alpha/beta hydrolase"/>
    <property type="match status" value="1"/>
</dbReference>
<sequence length="89" mass="9573">MTSAALTGSVLRTRIVDGLAIRHVNTGEQSGPTLLMTSPWPESLLAFRRIWPHLAPMGRLVAVDLPGFGHSEGRTELFTPSAMATSCMP</sequence>
<gene>
    <name evidence="1" type="ORF">SLUN_37760</name>
</gene>
<evidence type="ECO:0000313" key="2">
    <source>
        <dbReference type="Proteomes" id="UP000244201"/>
    </source>
</evidence>
<dbReference type="KEGG" id="slk:SLUN_37760"/>
<organism evidence="1 2">
    <name type="scientific">Streptomyces lunaelactis</name>
    <dbReference type="NCBI Taxonomy" id="1535768"/>
    <lineage>
        <taxon>Bacteria</taxon>
        <taxon>Bacillati</taxon>
        <taxon>Actinomycetota</taxon>
        <taxon>Actinomycetes</taxon>
        <taxon>Kitasatosporales</taxon>
        <taxon>Streptomycetaceae</taxon>
        <taxon>Streptomyces</taxon>
    </lineage>
</organism>
<dbReference type="Proteomes" id="UP000244201">
    <property type="component" value="Chromosome"/>
</dbReference>
<dbReference type="EMBL" id="CP026304">
    <property type="protein sequence ID" value="AVZ77063.1"/>
    <property type="molecule type" value="Genomic_DNA"/>
</dbReference>
<dbReference type="InterPro" id="IPR029058">
    <property type="entry name" value="AB_hydrolase_fold"/>
</dbReference>
<evidence type="ECO:0000313" key="1">
    <source>
        <dbReference type="EMBL" id="AVZ77063.1"/>
    </source>
</evidence>
<dbReference type="RefSeq" id="WP_108154354.1">
    <property type="nucleotide sequence ID" value="NZ_CP026304.1"/>
</dbReference>